<evidence type="ECO:0000313" key="6">
    <source>
        <dbReference type="Proteomes" id="UP000193558"/>
    </source>
</evidence>
<gene>
    <name evidence="5" type="ORF">HA51_04600</name>
</gene>
<feature type="domain" description="NADP-dependent oxidoreductase" evidence="4">
    <location>
        <begin position="13"/>
        <end position="264"/>
    </location>
</feature>
<dbReference type="Pfam" id="PF00248">
    <property type="entry name" value="Aldo_ket_red"/>
    <property type="match status" value="1"/>
</dbReference>
<evidence type="ECO:0000256" key="2">
    <source>
        <dbReference type="PIRSR" id="PIRSR000097-2"/>
    </source>
</evidence>
<feature type="active site" description="Proton donor" evidence="1">
    <location>
        <position position="52"/>
    </location>
</feature>
<dbReference type="PRINTS" id="PR00069">
    <property type="entry name" value="ALDKETRDTASE"/>
</dbReference>
<evidence type="ECO:0000313" key="5">
    <source>
        <dbReference type="EMBL" id="ORM71163.1"/>
    </source>
</evidence>
<dbReference type="EMBL" id="MLFR01000002">
    <property type="protein sequence ID" value="ORM71163.1"/>
    <property type="molecule type" value="Genomic_DNA"/>
</dbReference>
<dbReference type="SUPFAM" id="SSF51430">
    <property type="entry name" value="NAD(P)-linked oxidoreductase"/>
    <property type="match status" value="1"/>
</dbReference>
<dbReference type="Gene3D" id="3.20.20.100">
    <property type="entry name" value="NADP-dependent oxidoreductase domain"/>
    <property type="match status" value="1"/>
</dbReference>
<protein>
    <recommendedName>
        <fullName evidence="4">NADP-dependent oxidoreductase domain-containing protein</fullName>
    </recommendedName>
</protein>
<dbReference type="GO" id="GO:0016491">
    <property type="term" value="F:oxidoreductase activity"/>
    <property type="evidence" value="ECO:0007669"/>
    <property type="project" value="InterPro"/>
</dbReference>
<feature type="site" description="Lowers pKa of active site Tyr" evidence="3">
    <location>
        <position position="77"/>
    </location>
</feature>
<name>A0A1X1D3B4_9GAMM</name>
<dbReference type="OrthoDB" id="9772407at2"/>
<dbReference type="InterPro" id="IPR020471">
    <property type="entry name" value="AKR"/>
</dbReference>
<dbReference type="Proteomes" id="UP000193558">
    <property type="component" value="Unassembled WGS sequence"/>
</dbReference>
<accession>A0A1X1D3B4</accession>
<dbReference type="InterPro" id="IPR023210">
    <property type="entry name" value="NADP_OxRdtase_dom"/>
</dbReference>
<feature type="binding site" evidence="2">
    <location>
        <position position="110"/>
    </location>
    <ligand>
        <name>substrate</name>
    </ligand>
</feature>
<dbReference type="PANTHER" id="PTHR43638">
    <property type="entry name" value="OXIDOREDUCTASE, ALDO/KETO REDUCTASE FAMILY PROTEIN"/>
    <property type="match status" value="1"/>
</dbReference>
<dbReference type="AlphaFoldDB" id="A0A1X1D3B4"/>
<comment type="caution">
    <text evidence="5">The sequence shown here is derived from an EMBL/GenBank/DDBJ whole genome shotgun (WGS) entry which is preliminary data.</text>
</comment>
<dbReference type="RefSeq" id="WP_084932447.1">
    <property type="nucleotide sequence ID" value="NZ_MLFR01000002.1"/>
</dbReference>
<dbReference type="PIRSF" id="PIRSF000097">
    <property type="entry name" value="AKR"/>
    <property type="match status" value="1"/>
</dbReference>
<reference evidence="5 6" key="1">
    <citation type="journal article" date="2017" name="Antonie Van Leeuwenhoek">
        <title>Phylogenomic resolution of the bacterial genus Pantoea and its relationship with Erwinia and Tatumella.</title>
        <authorList>
            <person name="Palmer M."/>
            <person name="Steenkamp E.T."/>
            <person name="Coetzee M.P."/>
            <person name="Chan W.Y."/>
            <person name="van Zyl E."/>
            <person name="De Maayer P."/>
            <person name="Coutinho T.A."/>
            <person name="Blom J."/>
            <person name="Smits T.H."/>
            <person name="Duffy B."/>
            <person name="Venter S.N."/>
        </authorList>
    </citation>
    <scope>NUCLEOTIDE SEQUENCE [LARGE SCALE GENOMIC DNA]</scope>
    <source>
        <strain evidence="5 6">LMG 26275</strain>
    </source>
</reference>
<sequence length="278" mass="30924">MKTVTIDGHNIAPIGMGSWHLGQGRHSETSEINALRAGIDAGMQLIDTAEMYGSGRSETLIGKALHGVRDKVYLVSKIYPYHANRLLMERSCEATLKRLNTECLDLYLLHWRFSSILTEVVPGFEKLKQQGKIKAWGVSNFDVKDMEDLFAIEHGDQCATNQIFYNPASRGVEFDLIPWCQQHQMPMMAYSPLGGEGASLLRHPLITQLAAKYQTGPSTILLAWAIRNGNMIAIPESGEAAHIRENAAALHIELQLSDLKVLDEAFPAPTQKMPLETR</sequence>
<organism evidence="5 6">
    <name type="scientific">Pantoea rwandensis</name>
    <dbReference type="NCBI Taxonomy" id="1076550"/>
    <lineage>
        <taxon>Bacteria</taxon>
        <taxon>Pseudomonadati</taxon>
        <taxon>Pseudomonadota</taxon>
        <taxon>Gammaproteobacteria</taxon>
        <taxon>Enterobacterales</taxon>
        <taxon>Erwiniaceae</taxon>
        <taxon>Pantoea</taxon>
    </lineage>
</organism>
<dbReference type="InterPro" id="IPR036812">
    <property type="entry name" value="NAD(P)_OxRdtase_dom_sf"/>
</dbReference>
<evidence type="ECO:0000259" key="4">
    <source>
        <dbReference type="Pfam" id="PF00248"/>
    </source>
</evidence>
<dbReference type="PANTHER" id="PTHR43638:SF3">
    <property type="entry name" value="ALDEHYDE REDUCTASE"/>
    <property type="match status" value="1"/>
</dbReference>
<evidence type="ECO:0000256" key="3">
    <source>
        <dbReference type="PIRSR" id="PIRSR000097-3"/>
    </source>
</evidence>
<evidence type="ECO:0000256" key="1">
    <source>
        <dbReference type="PIRSR" id="PIRSR000097-1"/>
    </source>
</evidence>
<proteinExistence type="predicted"/>